<protein>
    <recommendedName>
        <fullName evidence="9">ATP-dependent DNA helicase</fullName>
        <ecNumber evidence="9">5.6.2.3</ecNumber>
    </recommendedName>
</protein>
<evidence type="ECO:0000259" key="12">
    <source>
        <dbReference type="Pfam" id="PF21530"/>
    </source>
</evidence>
<evidence type="ECO:0000256" key="9">
    <source>
        <dbReference type="RuleBase" id="RU363044"/>
    </source>
</evidence>
<dbReference type="InterPro" id="IPR010285">
    <property type="entry name" value="DNA_helicase_pif1-like_DEAD"/>
</dbReference>
<dbReference type="Pfam" id="PF21530">
    <property type="entry name" value="Pif1_2B_dom"/>
    <property type="match status" value="1"/>
</dbReference>
<keyword evidence="9" id="KW-0233">DNA recombination</keyword>
<keyword evidence="8" id="KW-0413">Isomerase</keyword>
<dbReference type="Proteomes" id="UP001179952">
    <property type="component" value="Unassembled WGS sequence"/>
</dbReference>
<keyword evidence="3 9" id="KW-0378">Hydrolase</keyword>
<dbReference type="GO" id="GO:0005524">
    <property type="term" value="F:ATP binding"/>
    <property type="evidence" value="ECO:0007669"/>
    <property type="project" value="UniProtKB-KW"/>
</dbReference>
<reference evidence="13" key="2">
    <citation type="submission" date="2023-06" db="EMBL/GenBank/DDBJ databases">
        <authorList>
            <person name="Ma L."/>
            <person name="Liu K.-W."/>
            <person name="Li Z."/>
            <person name="Hsiao Y.-Y."/>
            <person name="Qi Y."/>
            <person name="Fu T."/>
            <person name="Tang G."/>
            <person name="Zhang D."/>
            <person name="Sun W.-H."/>
            <person name="Liu D.-K."/>
            <person name="Li Y."/>
            <person name="Chen G.-Z."/>
            <person name="Liu X.-D."/>
            <person name="Liao X.-Y."/>
            <person name="Jiang Y.-T."/>
            <person name="Yu X."/>
            <person name="Hao Y."/>
            <person name="Huang J."/>
            <person name="Zhao X.-W."/>
            <person name="Ke S."/>
            <person name="Chen Y.-Y."/>
            <person name="Wu W.-L."/>
            <person name="Hsu J.-L."/>
            <person name="Lin Y.-F."/>
            <person name="Huang M.-D."/>
            <person name="Li C.-Y."/>
            <person name="Huang L."/>
            <person name="Wang Z.-W."/>
            <person name="Zhao X."/>
            <person name="Zhong W.-Y."/>
            <person name="Peng D.-H."/>
            <person name="Ahmad S."/>
            <person name="Lan S."/>
            <person name="Zhang J.-S."/>
            <person name="Tsai W.-C."/>
            <person name="Van De Peer Y."/>
            <person name="Liu Z.-J."/>
        </authorList>
    </citation>
    <scope>NUCLEOTIDE SEQUENCE</scope>
    <source>
        <strain evidence="13">SCP</strain>
        <tissue evidence="13">Leaves</tissue>
    </source>
</reference>
<dbReference type="InterPro" id="IPR051055">
    <property type="entry name" value="PIF1_helicase"/>
</dbReference>
<dbReference type="Gene3D" id="3.40.50.300">
    <property type="entry name" value="P-loop containing nucleotide triphosphate hydrolases"/>
    <property type="match status" value="1"/>
</dbReference>
<dbReference type="GO" id="GO:0000723">
    <property type="term" value="P:telomere maintenance"/>
    <property type="evidence" value="ECO:0007669"/>
    <property type="project" value="InterPro"/>
</dbReference>
<dbReference type="CDD" id="cd18809">
    <property type="entry name" value="SF1_C_RecD"/>
    <property type="match status" value="1"/>
</dbReference>
<evidence type="ECO:0000256" key="3">
    <source>
        <dbReference type="ARBA" id="ARBA00022801"/>
    </source>
</evidence>
<keyword evidence="14" id="KW-1185">Reference proteome</keyword>
<dbReference type="GO" id="GO:0006310">
    <property type="term" value="P:DNA recombination"/>
    <property type="evidence" value="ECO:0007669"/>
    <property type="project" value="UniProtKB-KW"/>
</dbReference>
<dbReference type="Pfam" id="PF05970">
    <property type="entry name" value="PIF1"/>
    <property type="match status" value="1"/>
</dbReference>
<keyword evidence="7 9" id="KW-0234">DNA repair</keyword>
<keyword evidence="4 9" id="KW-0347">Helicase</keyword>
<feature type="compositionally biased region" description="Polar residues" evidence="10">
    <location>
        <begin position="59"/>
        <end position="71"/>
    </location>
</feature>
<keyword evidence="2 9" id="KW-0227">DNA damage</keyword>
<sequence>MIGVIGDKMLKNGESSPVGGGNGALPPSPITPQQRQRMEQNRRLALLKQQERRRRLQWPEQQPSSPGSTPPVSMVEADECKGFPSRGHNFGGHCELCKGTMSPPSPVSTSQITLTRQQVEVLKAVAGGQSVFITGSAGTGKSFLLHHAISVLKGIYPRESVFVTASTGVAACAIKGQTLHSFAGIGLGEGELDTLYLKVSHNKHATKNWERAKALVVDEISMIDGQMFDNLEFIARRIRNSTEVWGGIQLVISGDFFQLPPVKPLDLNREYAFEATCWEACFALQVELTRVFRQSDSALIELLQSIREGRRDPNHMRLLDSRRRHPIVSAGPEMVPQLYPKNEDVRRENNERLRSLSQRIVVYSALDSGEQSWRDRLGQGIAPNVLEVCVGARVMLIKNINPVGGLVNGSVGIVMGFVGGDISTSICSEGLLPVVKFDHGPEMTLGLEAWDTVEGDMVRATRKQIPLILAWAVSIHKCQGMTLSHLQTDLSKAFGCGMVYVALSRVRSLDGLYLSGLNPQKVLAHPKVLRFYKKLVHDHEQS</sequence>
<evidence type="ECO:0000256" key="1">
    <source>
        <dbReference type="ARBA" id="ARBA00022741"/>
    </source>
</evidence>
<keyword evidence="6" id="KW-0238">DNA-binding</keyword>
<comment type="catalytic activity">
    <reaction evidence="9">
        <text>ATP + H2O = ADP + phosphate + H(+)</text>
        <dbReference type="Rhea" id="RHEA:13065"/>
        <dbReference type="ChEBI" id="CHEBI:15377"/>
        <dbReference type="ChEBI" id="CHEBI:15378"/>
        <dbReference type="ChEBI" id="CHEBI:30616"/>
        <dbReference type="ChEBI" id="CHEBI:43474"/>
        <dbReference type="ChEBI" id="CHEBI:456216"/>
        <dbReference type="EC" id="5.6.2.3"/>
    </reaction>
</comment>
<organism evidence="13 14">
    <name type="scientific">Acorus gramineus</name>
    <name type="common">Dwarf sweet flag</name>
    <dbReference type="NCBI Taxonomy" id="55184"/>
    <lineage>
        <taxon>Eukaryota</taxon>
        <taxon>Viridiplantae</taxon>
        <taxon>Streptophyta</taxon>
        <taxon>Embryophyta</taxon>
        <taxon>Tracheophyta</taxon>
        <taxon>Spermatophyta</taxon>
        <taxon>Magnoliopsida</taxon>
        <taxon>Liliopsida</taxon>
        <taxon>Acoraceae</taxon>
        <taxon>Acorus</taxon>
    </lineage>
</organism>
<keyword evidence="1 9" id="KW-0547">Nucleotide-binding</keyword>
<dbReference type="PANTHER" id="PTHR47642:SF5">
    <property type="entry name" value="ATP-DEPENDENT DNA HELICASE"/>
    <property type="match status" value="1"/>
</dbReference>
<evidence type="ECO:0000256" key="7">
    <source>
        <dbReference type="ARBA" id="ARBA00023204"/>
    </source>
</evidence>
<proteinExistence type="inferred from homology"/>
<evidence type="ECO:0000256" key="6">
    <source>
        <dbReference type="ARBA" id="ARBA00023125"/>
    </source>
</evidence>
<dbReference type="EC" id="5.6.2.3" evidence="9"/>
<comment type="caution">
    <text evidence="13">The sequence shown here is derived from an EMBL/GenBank/DDBJ whole genome shotgun (WGS) entry which is preliminary data.</text>
</comment>
<dbReference type="PANTHER" id="PTHR47642">
    <property type="entry name" value="ATP-DEPENDENT DNA HELICASE"/>
    <property type="match status" value="1"/>
</dbReference>
<dbReference type="EMBL" id="JAUJYN010000004">
    <property type="protein sequence ID" value="KAK1273091.1"/>
    <property type="molecule type" value="Genomic_DNA"/>
</dbReference>
<evidence type="ECO:0000256" key="8">
    <source>
        <dbReference type="ARBA" id="ARBA00023235"/>
    </source>
</evidence>
<feature type="domain" description="DNA helicase Pif1-like 2B" evidence="12">
    <location>
        <begin position="379"/>
        <end position="417"/>
    </location>
</feature>
<comment type="cofactor">
    <cofactor evidence="9">
        <name>Mg(2+)</name>
        <dbReference type="ChEBI" id="CHEBI:18420"/>
    </cofactor>
</comment>
<name>A0AAV9B9L5_ACOGR</name>
<reference evidence="13" key="1">
    <citation type="journal article" date="2023" name="Nat. Commun.">
        <title>Diploid and tetraploid genomes of Acorus and the evolution of monocots.</title>
        <authorList>
            <person name="Ma L."/>
            <person name="Liu K.W."/>
            <person name="Li Z."/>
            <person name="Hsiao Y.Y."/>
            <person name="Qi Y."/>
            <person name="Fu T."/>
            <person name="Tang G.D."/>
            <person name="Zhang D."/>
            <person name="Sun W.H."/>
            <person name="Liu D.K."/>
            <person name="Li Y."/>
            <person name="Chen G.Z."/>
            <person name="Liu X.D."/>
            <person name="Liao X.Y."/>
            <person name="Jiang Y.T."/>
            <person name="Yu X."/>
            <person name="Hao Y."/>
            <person name="Huang J."/>
            <person name="Zhao X.W."/>
            <person name="Ke S."/>
            <person name="Chen Y.Y."/>
            <person name="Wu W.L."/>
            <person name="Hsu J.L."/>
            <person name="Lin Y.F."/>
            <person name="Huang M.D."/>
            <person name="Li C.Y."/>
            <person name="Huang L."/>
            <person name="Wang Z.W."/>
            <person name="Zhao X."/>
            <person name="Zhong W.Y."/>
            <person name="Peng D.H."/>
            <person name="Ahmad S."/>
            <person name="Lan S."/>
            <person name="Zhang J.S."/>
            <person name="Tsai W.C."/>
            <person name="Van de Peer Y."/>
            <person name="Liu Z.J."/>
        </authorList>
    </citation>
    <scope>NUCLEOTIDE SEQUENCE</scope>
    <source>
        <strain evidence="13">SCP</strain>
    </source>
</reference>
<evidence type="ECO:0000259" key="11">
    <source>
        <dbReference type="Pfam" id="PF05970"/>
    </source>
</evidence>
<dbReference type="GO" id="GO:0043139">
    <property type="term" value="F:5'-3' DNA helicase activity"/>
    <property type="evidence" value="ECO:0007669"/>
    <property type="project" value="UniProtKB-EC"/>
</dbReference>
<accession>A0AAV9B9L5</accession>
<evidence type="ECO:0000256" key="5">
    <source>
        <dbReference type="ARBA" id="ARBA00022840"/>
    </source>
</evidence>
<evidence type="ECO:0000256" key="2">
    <source>
        <dbReference type="ARBA" id="ARBA00022763"/>
    </source>
</evidence>
<dbReference type="InterPro" id="IPR049163">
    <property type="entry name" value="Pif1-like_2B_dom"/>
</dbReference>
<feature type="domain" description="DNA helicase Pif1-like DEAD-box helicase" evidence="11">
    <location>
        <begin position="114"/>
        <end position="298"/>
    </location>
</feature>
<evidence type="ECO:0000313" key="13">
    <source>
        <dbReference type="EMBL" id="KAK1273091.1"/>
    </source>
</evidence>
<dbReference type="GO" id="GO:0006281">
    <property type="term" value="P:DNA repair"/>
    <property type="evidence" value="ECO:0007669"/>
    <property type="project" value="UniProtKB-KW"/>
</dbReference>
<dbReference type="GO" id="GO:0016787">
    <property type="term" value="F:hydrolase activity"/>
    <property type="evidence" value="ECO:0007669"/>
    <property type="project" value="UniProtKB-KW"/>
</dbReference>
<evidence type="ECO:0000256" key="4">
    <source>
        <dbReference type="ARBA" id="ARBA00022806"/>
    </source>
</evidence>
<dbReference type="SUPFAM" id="SSF52540">
    <property type="entry name" value="P-loop containing nucleoside triphosphate hydrolases"/>
    <property type="match status" value="2"/>
</dbReference>
<comment type="similarity">
    <text evidence="9">Belongs to the helicase family.</text>
</comment>
<dbReference type="CDD" id="cd18037">
    <property type="entry name" value="DEXSc_Pif1_like"/>
    <property type="match status" value="1"/>
</dbReference>
<feature type="region of interest" description="Disordered" evidence="10">
    <location>
        <begin position="1"/>
        <end position="76"/>
    </location>
</feature>
<keyword evidence="5 9" id="KW-0067">ATP-binding</keyword>
<dbReference type="AlphaFoldDB" id="A0AAV9B9L5"/>
<dbReference type="InterPro" id="IPR027417">
    <property type="entry name" value="P-loop_NTPase"/>
</dbReference>
<gene>
    <name evidence="13" type="ORF">QJS04_geneDACA012277</name>
</gene>
<evidence type="ECO:0000313" key="14">
    <source>
        <dbReference type="Proteomes" id="UP001179952"/>
    </source>
</evidence>
<evidence type="ECO:0000256" key="10">
    <source>
        <dbReference type="SAM" id="MobiDB-lite"/>
    </source>
</evidence>